<feature type="compositionally biased region" description="Polar residues" evidence="1">
    <location>
        <begin position="35"/>
        <end position="58"/>
    </location>
</feature>
<keyword evidence="3" id="KW-1185">Reference proteome</keyword>
<evidence type="ECO:0000256" key="1">
    <source>
        <dbReference type="SAM" id="MobiDB-lite"/>
    </source>
</evidence>
<reference evidence="2" key="1">
    <citation type="submission" date="2020-01" db="EMBL/GenBank/DDBJ databases">
        <authorList>
            <consortium name="DOE Joint Genome Institute"/>
            <person name="Haridas S."/>
            <person name="Albert R."/>
            <person name="Binder M."/>
            <person name="Bloem J."/>
            <person name="Labutti K."/>
            <person name="Salamov A."/>
            <person name="Andreopoulos B."/>
            <person name="Baker S.E."/>
            <person name="Barry K."/>
            <person name="Bills G."/>
            <person name="Bluhm B.H."/>
            <person name="Cannon C."/>
            <person name="Castanera R."/>
            <person name="Culley D.E."/>
            <person name="Daum C."/>
            <person name="Ezra D."/>
            <person name="Gonzalez J.B."/>
            <person name="Henrissat B."/>
            <person name="Kuo A."/>
            <person name="Liang C."/>
            <person name="Lipzen A."/>
            <person name="Lutzoni F."/>
            <person name="Magnuson J."/>
            <person name="Mondo S."/>
            <person name="Nolan M."/>
            <person name="Ohm R."/>
            <person name="Pangilinan J."/>
            <person name="Park H.-J."/>
            <person name="Ramirez L."/>
            <person name="Alfaro M."/>
            <person name="Sun H."/>
            <person name="Tritt A."/>
            <person name="Yoshinaga Y."/>
            <person name="Zwiers L.-H."/>
            <person name="Turgeon B.G."/>
            <person name="Goodwin S.B."/>
            <person name="Spatafora J.W."/>
            <person name="Crous P.W."/>
            <person name="Grigoriev I.V."/>
        </authorList>
    </citation>
    <scope>NUCLEOTIDE SEQUENCE</scope>
    <source>
        <strain evidence="2">P77</strain>
    </source>
</reference>
<proteinExistence type="predicted"/>
<feature type="compositionally biased region" description="Basic residues" evidence="1">
    <location>
        <begin position="60"/>
        <end position="70"/>
    </location>
</feature>
<organism evidence="2 3">
    <name type="scientific">Decorospora gaudefroyi</name>
    <dbReference type="NCBI Taxonomy" id="184978"/>
    <lineage>
        <taxon>Eukaryota</taxon>
        <taxon>Fungi</taxon>
        <taxon>Dikarya</taxon>
        <taxon>Ascomycota</taxon>
        <taxon>Pezizomycotina</taxon>
        <taxon>Dothideomycetes</taxon>
        <taxon>Pleosporomycetidae</taxon>
        <taxon>Pleosporales</taxon>
        <taxon>Pleosporineae</taxon>
        <taxon>Pleosporaceae</taxon>
        <taxon>Decorospora</taxon>
    </lineage>
</organism>
<sequence>MDRAGPSRMGVEELRPAPLRIASAKRDVVSKDTENTMTDPPISAQQPTGGPSSRNNPVRLSRRTAVRRPSARNVDTTTERRDSQISTRFPVTTTFHLLAIQSTARSPPTSRRFSFDQEQGQHPKGMSDVLAGRKDTTCTSTIPDPKDAVRMPRDLRGPVSSSMLEGPHDARTFINFSLPRPPSQAQQVEESDEGEMELQEVEVKQRHVPTTFEAILGKRGVPTALLEERRS</sequence>
<dbReference type="OrthoDB" id="3689238at2759"/>
<gene>
    <name evidence="2" type="ORF">BDW02DRAFT_99357</name>
</gene>
<feature type="compositionally biased region" description="Polar residues" evidence="1">
    <location>
        <begin position="103"/>
        <end position="112"/>
    </location>
</feature>
<evidence type="ECO:0000313" key="3">
    <source>
        <dbReference type="Proteomes" id="UP000800040"/>
    </source>
</evidence>
<accession>A0A6A5K6Q7</accession>
<protein>
    <submittedName>
        <fullName evidence="2">Uncharacterized protein</fullName>
    </submittedName>
</protein>
<dbReference type="EMBL" id="ML975394">
    <property type="protein sequence ID" value="KAF1830507.1"/>
    <property type="molecule type" value="Genomic_DNA"/>
</dbReference>
<feature type="region of interest" description="Disordered" evidence="1">
    <location>
        <begin position="1"/>
        <end position="83"/>
    </location>
</feature>
<feature type="compositionally biased region" description="Basic and acidic residues" evidence="1">
    <location>
        <begin position="24"/>
        <end position="34"/>
    </location>
</feature>
<feature type="compositionally biased region" description="Basic and acidic residues" evidence="1">
    <location>
        <begin position="144"/>
        <end position="153"/>
    </location>
</feature>
<feature type="compositionally biased region" description="Basic and acidic residues" evidence="1">
    <location>
        <begin position="1"/>
        <end position="15"/>
    </location>
</feature>
<name>A0A6A5K6Q7_9PLEO</name>
<dbReference type="Proteomes" id="UP000800040">
    <property type="component" value="Unassembled WGS sequence"/>
</dbReference>
<feature type="region of interest" description="Disordered" evidence="1">
    <location>
        <begin position="103"/>
        <end position="153"/>
    </location>
</feature>
<dbReference type="AlphaFoldDB" id="A0A6A5K6Q7"/>
<evidence type="ECO:0000313" key="2">
    <source>
        <dbReference type="EMBL" id="KAF1830507.1"/>
    </source>
</evidence>